<evidence type="ECO:0000259" key="3">
    <source>
        <dbReference type="Pfam" id="PF00724"/>
    </source>
</evidence>
<proteinExistence type="predicted"/>
<sequence>MEKYPELFSEHMLGPYKLKNRFMVSPMTRISADEDGMPNSRMERYYKRFAKGGFAAVISEGIYTDDRYSQGYYNQPGLVSAGHIAAWRPITESVQSSGAVMIAQLMHAGGQSQGNIYIKQTAAPSAVAPKGEKLGFYGGSGPYPVPKEMSEQDISEVKRGFAAAAMNARQAGFNGVEIHAANGYLLDEFLTPYFNEREDSYGGSLQNRMRFLMEVIYDVQQAAGSGMIVGIRISQAKVSDSGYKWRKGEEDAEEIFSLLGKTPLDYIHVTDADGYAPAFGDGTRSLAEAAKEFSGLPVIANGKLQEPRKASALVNANTAEFISLGTGALANPDAPKRIRKGKELKEFNPEEILMPLADIKDSEL</sequence>
<comment type="caution">
    <text evidence="4">The sequence shown here is derived from an EMBL/GenBank/DDBJ whole genome shotgun (WGS) entry which is preliminary data.</text>
</comment>
<dbReference type="Pfam" id="PF00724">
    <property type="entry name" value="Oxidored_FMN"/>
    <property type="match status" value="1"/>
</dbReference>
<dbReference type="OrthoDB" id="9772736at2"/>
<keyword evidence="2" id="KW-0560">Oxidoreductase</keyword>
<dbReference type="SUPFAM" id="SSF51395">
    <property type="entry name" value="FMN-linked oxidoreductases"/>
    <property type="match status" value="1"/>
</dbReference>
<dbReference type="EMBL" id="WMIB01000008">
    <property type="protein sequence ID" value="MTH53762.1"/>
    <property type="molecule type" value="Genomic_DNA"/>
</dbReference>
<keyword evidence="5" id="KW-1185">Reference proteome</keyword>
<dbReference type="CDD" id="cd02803">
    <property type="entry name" value="OYE_like_FMN_family"/>
    <property type="match status" value="1"/>
</dbReference>
<dbReference type="InterPro" id="IPR013785">
    <property type="entry name" value="Aldolase_TIM"/>
</dbReference>
<dbReference type="GO" id="GO:0010181">
    <property type="term" value="F:FMN binding"/>
    <property type="evidence" value="ECO:0007669"/>
    <property type="project" value="InterPro"/>
</dbReference>
<dbReference type="Proteomes" id="UP000434639">
    <property type="component" value="Unassembled WGS sequence"/>
</dbReference>
<evidence type="ECO:0000313" key="4">
    <source>
        <dbReference type="EMBL" id="MTH53762.1"/>
    </source>
</evidence>
<feature type="domain" description="NADH:flavin oxidoreductase/NADH oxidase N-terminal" evidence="3">
    <location>
        <begin position="7"/>
        <end position="344"/>
    </location>
</feature>
<evidence type="ECO:0000256" key="2">
    <source>
        <dbReference type="ARBA" id="ARBA00023002"/>
    </source>
</evidence>
<name>A0A7X2S529_9BACI</name>
<dbReference type="PANTHER" id="PTHR43656">
    <property type="entry name" value="BINDING OXIDOREDUCTASE, PUTATIVE (AFU_ORTHOLOGUE AFUA_2G08260)-RELATED"/>
    <property type="match status" value="1"/>
</dbReference>
<dbReference type="GO" id="GO:0016491">
    <property type="term" value="F:oxidoreductase activity"/>
    <property type="evidence" value="ECO:0007669"/>
    <property type="project" value="UniProtKB-KW"/>
</dbReference>
<dbReference type="AlphaFoldDB" id="A0A7X2S529"/>
<dbReference type="InterPro" id="IPR051799">
    <property type="entry name" value="NADH_flavin_oxidoreductase"/>
</dbReference>
<evidence type="ECO:0000256" key="1">
    <source>
        <dbReference type="ARBA" id="ARBA00022630"/>
    </source>
</evidence>
<dbReference type="Gene3D" id="3.20.20.70">
    <property type="entry name" value="Aldolase class I"/>
    <property type="match status" value="1"/>
</dbReference>
<dbReference type="InterPro" id="IPR001155">
    <property type="entry name" value="OxRdtase_FMN_N"/>
</dbReference>
<dbReference type="RefSeq" id="WP_155112292.1">
    <property type="nucleotide sequence ID" value="NZ_WMIB01000008.1"/>
</dbReference>
<accession>A0A7X2S529</accession>
<reference evidence="4 5" key="1">
    <citation type="journal article" date="2017" name="Int. J. Syst. Evol. Microbiol.">
        <title>Bacillus mangrovi sp. nov., isolated from a sediment sample from a mangrove forest.</title>
        <authorList>
            <person name="Gupta V."/>
            <person name="Singh P.K."/>
            <person name="Korpole S."/>
            <person name="Tanuku N.R.S."/>
            <person name="Pinnaka A.K."/>
        </authorList>
    </citation>
    <scope>NUCLEOTIDE SEQUENCE [LARGE SCALE GENOMIC DNA]</scope>
    <source>
        <strain evidence="4 5">KCTC 33872</strain>
    </source>
</reference>
<keyword evidence="1" id="KW-0285">Flavoprotein</keyword>
<protein>
    <submittedName>
        <fullName evidence="4">NADH:flavin oxidoreductase</fullName>
    </submittedName>
</protein>
<gene>
    <name evidence="4" type="ORF">GKZ89_10130</name>
</gene>
<evidence type="ECO:0000313" key="5">
    <source>
        <dbReference type="Proteomes" id="UP000434639"/>
    </source>
</evidence>
<organism evidence="4 5">
    <name type="scientific">Metabacillus mangrovi</name>
    <dbReference type="NCBI Taxonomy" id="1491830"/>
    <lineage>
        <taxon>Bacteria</taxon>
        <taxon>Bacillati</taxon>
        <taxon>Bacillota</taxon>
        <taxon>Bacilli</taxon>
        <taxon>Bacillales</taxon>
        <taxon>Bacillaceae</taxon>
        <taxon>Metabacillus</taxon>
    </lineage>
</organism>
<dbReference type="PANTHER" id="PTHR43656:SF2">
    <property type="entry name" value="BINDING OXIDOREDUCTASE, PUTATIVE (AFU_ORTHOLOGUE AFUA_2G08260)-RELATED"/>
    <property type="match status" value="1"/>
</dbReference>